<reference evidence="2 3" key="1">
    <citation type="journal article" date="2016" name="Nat. Commun.">
        <title>Thousands of microbial genomes shed light on interconnected biogeochemical processes in an aquifer system.</title>
        <authorList>
            <person name="Anantharaman K."/>
            <person name="Brown C.T."/>
            <person name="Hug L.A."/>
            <person name="Sharon I."/>
            <person name="Castelle C.J."/>
            <person name="Probst A.J."/>
            <person name="Thomas B.C."/>
            <person name="Singh A."/>
            <person name="Wilkins M.J."/>
            <person name="Karaoz U."/>
            <person name="Brodie E.L."/>
            <person name="Williams K.H."/>
            <person name="Hubbard S.S."/>
            <person name="Banfield J.F."/>
        </authorList>
    </citation>
    <scope>NUCLEOTIDE SEQUENCE [LARGE SCALE GENOMIC DNA]</scope>
</reference>
<dbReference type="AlphaFoldDB" id="A0A1F7F0G2"/>
<comment type="caution">
    <text evidence="2">The sequence shown here is derived from an EMBL/GenBank/DDBJ whole genome shotgun (WGS) entry which is preliminary data.</text>
</comment>
<evidence type="ECO:0008006" key="4">
    <source>
        <dbReference type="Google" id="ProtNLM"/>
    </source>
</evidence>
<protein>
    <recommendedName>
        <fullName evidence="4">FlgD Ig-like domain-containing protein</fullName>
    </recommendedName>
</protein>
<evidence type="ECO:0000256" key="1">
    <source>
        <dbReference type="SAM" id="SignalP"/>
    </source>
</evidence>
<dbReference type="NCBIfam" id="TIGR03790">
    <property type="entry name" value="TIGR03790 family protein"/>
    <property type="match status" value="1"/>
</dbReference>
<feature type="chain" id="PRO_5009528319" description="FlgD Ig-like domain-containing protein" evidence="1">
    <location>
        <begin position="29"/>
        <end position="910"/>
    </location>
</feature>
<keyword evidence="1" id="KW-0732">Signal</keyword>
<dbReference type="NCBIfam" id="NF033679">
    <property type="entry name" value="DNRLRE_dom"/>
    <property type="match status" value="1"/>
</dbReference>
<dbReference type="Gene3D" id="2.60.40.3440">
    <property type="match status" value="1"/>
</dbReference>
<dbReference type="Proteomes" id="UP000179243">
    <property type="component" value="Unassembled WGS sequence"/>
</dbReference>
<organism evidence="2 3">
    <name type="scientific">Candidatus Raymondbacteria bacterium RIFOXYD12_FULL_49_13</name>
    <dbReference type="NCBI Taxonomy" id="1817890"/>
    <lineage>
        <taxon>Bacteria</taxon>
        <taxon>Raymondiibacteriota</taxon>
    </lineage>
</organism>
<evidence type="ECO:0000313" key="3">
    <source>
        <dbReference type="Proteomes" id="UP000179243"/>
    </source>
</evidence>
<gene>
    <name evidence="2" type="ORF">A2519_22065</name>
</gene>
<accession>A0A1F7F0G2</accession>
<dbReference type="InterPro" id="IPR022265">
    <property type="entry name" value="CHP03790"/>
</dbReference>
<sequence length="910" mass="98096">MNMTNKPKGFICLTMAMIVLMLLSPTKATTADRILVIYNASLTQDQDADGTNDSKQVAEYYITKRGVPTDNLLGLTITLGQYYNTADYAKFQSEVVQPIKTKLTALGEANIDVILLCYGMPYLVKGGSGYAADKNICIDNVLMALNYWNPATNNIGWNTNPYFATRPSFETDKPHFTHASYKFAGTEMYLVARLDGPSANRAMSLLDEALYGERYITAGAGYYNGVVYVDSRYAAYTDSALTADADVISGNYGSYGAADKNMAYGEHYVIGTGLTCKWEQTDATIGSYGLTFTDGTSAATAPRALFYEGWYSNNATAFEWLPGSIACHLHSMSFASGMTGAFCGYSLSHGASCVSGTVGEPYLNGHQRPNILLYYILKGYNFAEASMLATPSVGWMPMNVGDPLYTPMRAKTPVTDMQFPAVASSYPTVTGSLTSGTRNVIIRLRDTPAPEVARIEVQYGLTTAYGITATSGPGYYSMAAITLAGLQGNSTYHYCLTLTDPVGNVTITSDYTFTTGAVTNTAPVAYDQTVVAGPEVVKDITLSATDAQGNALTYAQVTGPWHGAVTIVGSKAAYLPNSGYSGPDSFTFKANDGALESNTALVSITVMSTAEVTIVLQQGLNGYSGAKDAMISGYSGEDTWNWGGAATMHLYSQGSRSCAVAFDLASSIPSGAIISNAILDLYATSAGTDQPMRLYKMTHTWVEGTGIYHQPVDGVTYYTYDGVNNWTTNGGDFDTTVVAQLVSNDVGSRWLEWNIRDLTQSWISVPASNHGMLLRLGIYKEGYILSKENSDTALRPKLTVSYFPEPTTKQEGTYAIIDMLSIGSAPNPFNPSTMITYALPPAKSAIYSIFNTRGQKVKELHLAAHANGVRNRFSWDGRNSAGKTLSSGVYFGLLELQDGKRSEHTMLLLK</sequence>
<dbReference type="Gene3D" id="2.60.40.4070">
    <property type="match status" value="1"/>
</dbReference>
<name>A0A1F7F0G2_UNCRA</name>
<dbReference type="EMBL" id="MFYX01000153">
    <property type="protein sequence ID" value="OGK00135.1"/>
    <property type="molecule type" value="Genomic_DNA"/>
</dbReference>
<evidence type="ECO:0000313" key="2">
    <source>
        <dbReference type="EMBL" id="OGK00135.1"/>
    </source>
</evidence>
<proteinExistence type="predicted"/>
<dbReference type="Pfam" id="PF17963">
    <property type="entry name" value="Big_9"/>
    <property type="match status" value="1"/>
</dbReference>
<feature type="signal peptide" evidence="1">
    <location>
        <begin position="1"/>
        <end position="28"/>
    </location>
</feature>